<evidence type="ECO:0000256" key="1">
    <source>
        <dbReference type="ARBA" id="ARBA00022729"/>
    </source>
</evidence>
<evidence type="ECO:0000256" key="2">
    <source>
        <dbReference type="SAM" id="SignalP"/>
    </source>
</evidence>
<keyword evidence="1 2" id="KW-0732">Signal</keyword>
<dbReference type="OrthoDB" id="2317741at2759"/>
<protein>
    <recommendedName>
        <fullName evidence="3">Yeast cell wall synthesis Kre9/Knh1-like N-terminal domain-containing protein</fullName>
    </recommendedName>
</protein>
<proteinExistence type="predicted"/>
<feature type="signal peptide" evidence="2">
    <location>
        <begin position="1"/>
        <end position="26"/>
    </location>
</feature>
<evidence type="ECO:0000313" key="4">
    <source>
        <dbReference type="EMBL" id="KAG1777704.1"/>
    </source>
</evidence>
<sequence>MFINTSSRALLTSFFMLLTLLSCVLCAPLSAVMQRDVWVPKITCPTSASTWTVGGTFLVTWDTSSKPSQVTNPTGKIYLRYGDATQSNPIASGFALTDGQVEVTIPDDTTPEKYMIVLFGDSGNWSDEFPIDAAT</sequence>
<evidence type="ECO:0000259" key="3">
    <source>
        <dbReference type="Pfam" id="PF10342"/>
    </source>
</evidence>
<dbReference type="EMBL" id="JABBWD010000019">
    <property type="protein sequence ID" value="KAG1777704.1"/>
    <property type="molecule type" value="Genomic_DNA"/>
</dbReference>
<feature type="domain" description="Yeast cell wall synthesis Kre9/Knh1-like N-terminal" evidence="3">
    <location>
        <begin position="45"/>
        <end position="131"/>
    </location>
</feature>
<organism evidence="4 5">
    <name type="scientific">Suillus placidus</name>
    <dbReference type="NCBI Taxonomy" id="48579"/>
    <lineage>
        <taxon>Eukaryota</taxon>
        <taxon>Fungi</taxon>
        <taxon>Dikarya</taxon>
        <taxon>Basidiomycota</taxon>
        <taxon>Agaricomycotina</taxon>
        <taxon>Agaricomycetes</taxon>
        <taxon>Agaricomycetidae</taxon>
        <taxon>Boletales</taxon>
        <taxon>Suillineae</taxon>
        <taxon>Suillaceae</taxon>
        <taxon>Suillus</taxon>
    </lineage>
</organism>
<dbReference type="Proteomes" id="UP000714275">
    <property type="component" value="Unassembled WGS sequence"/>
</dbReference>
<keyword evidence="5" id="KW-1185">Reference proteome</keyword>
<dbReference type="InterPro" id="IPR018466">
    <property type="entry name" value="Kre9/Knh1-like_N"/>
</dbReference>
<dbReference type="AlphaFoldDB" id="A0A9P7D339"/>
<accession>A0A9P7D339</accession>
<reference evidence="4" key="1">
    <citation type="journal article" date="2020" name="New Phytol.">
        <title>Comparative genomics reveals dynamic genome evolution in host specialist ectomycorrhizal fungi.</title>
        <authorList>
            <person name="Lofgren L.A."/>
            <person name="Nguyen N.H."/>
            <person name="Vilgalys R."/>
            <person name="Ruytinx J."/>
            <person name="Liao H.L."/>
            <person name="Branco S."/>
            <person name="Kuo A."/>
            <person name="LaButti K."/>
            <person name="Lipzen A."/>
            <person name="Andreopoulos W."/>
            <person name="Pangilinan J."/>
            <person name="Riley R."/>
            <person name="Hundley H."/>
            <person name="Na H."/>
            <person name="Barry K."/>
            <person name="Grigoriev I.V."/>
            <person name="Stajich J.E."/>
            <person name="Kennedy P.G."/>
        </authorList>
    </citation>
    <scope>NUCLEOTIDE SEQUENCE</scope>
    <source>
        <strain evidence="4">DOB743</strain>
    </source>
</reference>
<feature type="chain" id="PRO_5040341507" description="Yeast cell wall synthesis Kre9/Knh1-like N-terminal domain-containing protein" evidence="2">
    <location>
        <begin position="27"/>
        <end position="135"/>
    </location>
</feature>
<name>A0A9P7D339_9AGAM</name>
<evidence type="ECO:0000313" key="5">
    <source>
        <dbReference type="Proteomes" id="UP000714275"/>
    </source>
</evidence>
<comment type="caution">
    <text evidence="4">The sequence shown here is derived from an EMBL/GenBank/DDBJ whole genome shotgun (WGS) entry which is preliminary data.</text>
</comment>
<dbReference type="Pfam" id="PF10342">
    <property type="entry name" value="Kre9_KNH"/>
    <property type="match status" value="1"/>
</dbReference>
<gene>
    <name evidence="4" type="ORF">EV702DRAFT_218321</name>
</gene>